<evidence type="ECO:0000313" key="3">
    <source>
        <dbReference type="Proteomes" id="UP000018419"/>
    </source>
</evidence>
<reference evidence="2 3" key="1">
    <citation type="submission" date="2009-07" db="EMBL/GenBank/DDBJ databases">
        <authorList>
            <person name="Madupu R."/>
            <person name="Durkin A.S."/>
            <person name="Torralba M."/>
            <person name="Methe B."/>
            <person name="Sutton G.G."/>
            <person name="Strausberg R.L."/>
            <person name="Nelson K.E."/>
        </authorList>
    </citation>
    <scope>NUCLEOTIDE SEQUENCE [LARGE SCALE GENOMIC DNA]</scope>
    <source>
        <strain evidence="2 3">SK82</strain>
    </source>
</reference>
<dbReference type="EMBL" id="ACVR01000029">
    <property type="protein sequence ID" value="EET82873.1"/>
    <property type="molecule type" value="Genomic_DNA"/>
</dbReference>
<accession>A0ABM9YPA0</accession>
<dbReference type="Proteomes" id="UP000018419">
    <property type="component" value="Unassembled WGS sequence"/>
</dbReference>
<name>A0ABM9YPA0_ACIRA</name>
<sequence length="57" mass="6831">MHQQNKDQNQHQQPQNQQQQGTPQPPQNTHHEEDDRALNKQHRADLQNQNIHGNHRE</sequence>
<evidence type="ECO:0000313" key="2">
    <source>
        <dbReference type="EMBL" id="EET82873.1"/>
    </source>
</evidence>
<feature type="compositionally biased region" description="Polar residues" evidence="1">
    <location>
        <begin position="46"/>
        <end position="57"/>
    </location>
</feature>
<feature type="region of interest" description="Disordered" evidence="1">
    <location>
        <begin position="1"/>
        <end position="57"/>
    </location>
</feature>
<comment type="caution">
    <text evidence="2">The sequence shown here is derived from an EMBL/GenBank/DDBJ whole genome shotgun (WGS) entry which is preliminary data.</text>
</comment>
<feature type="compositionally biased region" description="Basic and acidic residues" evidence="1">
    <location>
        <begin position="29"/>
        <end position="45"/>
    </location>
</feature>
<feature type="compositionally biased region" description="Low complexity" evidence="1">
    <location>
        <begin position="10"/>
        <end position="22"/>
    </location>
</feature>
<keyword evidence="3" id="KW-1185">Reference proteome</keyword>
<organism evidence="2 3">
    <name type="scientific">Acinetobacter radioresistens SK82</name>
    <dbReference type="NCBI Taxonomy" id="596318"/>
    <lineage>
        <taxon>Bacteria</taxon>
        <taxon>Pseudomonadati</taxon>
        <taxon>Pseudomonadota</taxon>
        <taxon>Gammaproteobacteria</taxon>
        <taxon>Moraxellales</taxon>
        <taxon>Moraxellaceae</taxon>
        <taxon>Acinetobacter</taxon>
    </lineage>
</organism>
<protein>
    <submittedName>
        <fullName evidence="2">Uncharacterized protein</fullName>
    </submittedName>
</protein>
<dbReference type="RefSeq" id="WP_005019882.1">
    <property type="nucleotide sequence ID" value="NZ_ACVR01000029.1"/>
</dbReference>
<evidence type="ECO:0000256" key="1">
    <source>
        <dbReference type="SAM" id="MobiDB-lite"/>
    </source>
</evidence>
<gene>
    <name evidence="2" type="ORF">ACIRA0001_1667</name>
</gene>
<proteinExistence type="predicted"/>